<evidence type="ECO:0000313" key="7">
    <source>
        <dbReference type="Proteomes" id="UP000190989"/>
    </source>
</evidence>
<dbReference type="RefSeq" id="WP_079730846.1">
    <property type="nucleotide sequence ID" value="NZ_FVZE01000004.1"/>
</dbReference>
<dbReference type="EMBL" id="FVZE01000004">
    <property type="protein sequence ID" value="SLK02966.1"/>
    <property type="molecule type" value="Genomic_DNA"/>
</dbReference>
<keyword evidence="1 4" id="KW-0732">Signal</keyword>
<accession>A0A1U6I4M2</accession>
<feature type="region of interest" description="Disordered" evidence="3">
    <location>
        <begin position="29"/>
        <end position="49"/>
    </location>
</feature>
<dbReference type="InterPro" id="IPR008979">
    <property type="entry name" value="Galactose-bd-like_sf"/>
</dbReference>
<evidence type="ECO:0000256" key="1">
    <source>
        <dbReference type="ARBA" id="ARBA00022729"/>
    </source>
</evidence>
<feature type="domain" description="Beta-mannosidase-like galactose-binding" evidence="5">
    <location>
        <begin position="1030"/>
        <end position="1109"/>
    </location>
</feature>
<reference evidence="7" key="1">
    <citation type="submission" date="2017-02" db="EMBL/GenBank/DDBJ databases">
        <authorList>
            <person name="Varghese N."/>
            <person name="Submissions S."/>
        </authorList>
    </citation>
    <scope>NUCLEOTIDE SEQUENCE [LARGE SCALE GENOMIC DNA]</scope>
    <source>
        <strain evidence="7">SM117</strain>
    </source>
</reference>
<evidence type="ECO:0000259" key="5">
    <source>
        <dbReference type="Pfam" id="PF22666"/>
    </source>
</evidence>
<dbReference type="PANTHER" id="PTHR43817:SF1">
    <property type="entry name" value="HYDROLASE, FAMILY 43, PUTATIVE (AFU_ORTHOLOGUE AFUA_3G01660)-RELATED"/>
    <property type="match status" value="1"/>
</dbReference>
<gene>
    <name evidence="6" type="ORF">SAMN06295987_104177</name>
</gene>
<dbReference type="STRING" id="428990.SAMN06295987_104177"/>
<sequence length="1146" mass="124447">MSRRSLRIVLCLATALSALPVLAENRNDGSEIAPSTQAGPSLEEAFNDPPNSARPRVWWHWMNGNITKDGIRKDLEWMKRVGIGGLQNFDANLQTPQIVDHRLVYMTPEWKDAFRFAAHEADRLDLELAIAASPGWSETGGPWVKPQDGLKKLVWSETTLGGGKRFVGKLPKPPGDTGPFQTLKPPLSIDAIISGAPAEADEASFEGGVGVFAFPVPDNGSELTPRASDGAGNVLSSKALIDSDLAGGVTLAREDGKAPQLRLDYPRPITARSATVFVPNVKIPFAGAAFTGSLEASQDGKTWRPIQQFDLNNVPTTISFAPLEAAHFRLVLNPRKPDGGLGSPAPGIAANGLFDAIGKRMATQPLVVGQFELHGEALVDRYETKAGYVMSRDYYALTGPDDDATGVDPASVIDLTDRLKADGTLDWTAPKLPAGQHWRVLRLGYSLLGTTNHPAPPEATGLEVDKFDGKAVREYLEHYIGMYKDAAGSEMVGKRGVQAILTDSIEVGEANWTPRMLEQFQRLRGYDARPWLPALTGTIVGSREQSDRFLYDYRRTLADLLASEHYGTVAKVAHENDLKVYGEALEDHRPMLGDDMAMRSHADIPMAALWTFNRDEGPRQTLVADMKGAASVAHLYGQNLVAAESMTASMAPWAFAPKDLKRFIDLEFVTGVNRPVIHTSVHVPVDDKKPGLSLAIFGQYFNRQESWAEMARPWVDYIARSSLLLQEGRNVADVAYFYGEEAPLTGLYGDEPVTDAPVRYAYDYINFNALTELLANDGEDVVAPSGARYKTIYLGGSSSHMTLAALRKLAALVDGGATVVGKAPIATPSNTSAQEGDLTEWSSLVARLWPGSGDARVGKGRVIASQDIESALQAMGVAPDFTFSGADAGVKIPFVHRRDGKGEIYYLVNQQEAAQSIEAHFRVTGKQPELWHPETGQSEPVSYRISGDETVVPLQLDGDEAVFVVFRKAAAKDQVTLAPQGEREIAKLDGAWQVAFQADRGAPASLELAELEPLEKNDIPGVKYFSGIMTYSRNFTVSGKFGKGRSLWLDLGKVGDMAQVSVNGVDVGTAWHAPYRLDIGKAVRKGQNSLEIRVANTWVNRLIGDQQEGAQKITWTAMPTYRADAPLRPSGLIGPVRLVEESKAGD</sequence>
<evidence type="ECO:0000256" key="4">
    <source>
        <dbReference type="SAM" id="SignalP"/>
    </source>
</evidence>
<dbReference type="GO" id="GO:0004553">
    <property type="term" value="F:hydrolase activity, hydrolyzing O-glycosyl compounds"/>
    <property type="evidence" value="ECO:0007669"/>
    <property type="project" value="UniProtKB-ARBA"/>
</dbReference>
<feature type="signal peptide" evidence="4">
    <location>
        <begin position="1"/>
        <end position="23"/>
    </location>
</feature>
<dbReference type="PANTHER" id="PTHR43817">
    <property type="entry name" value="GLYCOSYL HYDROLASE"/>
    <property type="match status" value="1"/>
</dbReference>
<dbReference type="Proteomes" id="UP000190989">
    <property type="component" value="Unassembled WGS sequence"/>
</dbReference>
<evidence type="ECO:0000256" key="3">
    <source>
        <dbReference type="SAM" id="MobiDB-lite"/>
    </source>
</evidence>
<proteinExistence type="predicted"/>
<dbReference type="Pfam" id="PF22666">
    <property type="entry name" value="Glyco_hydro_2_N2"/>
    <property type="match status" value="1"/>
</dbReference>
<dbReference type="SUPFAM" id="SSF49785">
    <property type="entry name" value="Galactose-binding domain-like"/>
    <property type="match status" value="1"/>
</dbReference>
<dbReference type="AlphaFoldDB" id="A0A1U6I4M2"/>
<keyword evidence="7" id="KW-1185">Reference proteome</keyword>
<feature type="chain" id="PRO_5013092328" evidence="4">
    <location>
        <begin position="24"/>
        <end position="1146"/>
    </location>
</feature>
<dbReference type="InterPro" id="IPR054593">
    <property type="entry name" value="Beta-mannosidase-like_N2"/>
</dbReference>
<name>A0A1U6I4M2_9SPHN</name>
<dbReference type="Gene3D" id="2.60.120.260">
    <property type="entry name" value="Galactose-binding domain-like"/>
    <property type="match status" value="1"/>
</dbReference>
<keyword evidence="2" id="KW-0378">Hydrolase</keyword>
<protein>
    <submittedName>
        <fullName evidence="6">Alpha-L-rhamnosidase</fullName>
    </submittedName>
</protein>
<organism evidence="6 7">
    <name type="scientific">Novosphingobium mathurense</name>
    <dbReference type="NCBI Taxonomy" id="428990"/>
    <lineage>
        <taxon>Bacteria</taxon>
        <taxon>Pseudomonadati</taxon>
        <taxon>Pseudomonadota</taxon>
        <taxon>Alphaproteobacteria</taxon>
        <taxon>Sphingomonadales</taxon>
        <taxon>Sphingomonadaceae</taxon>
        <taxon>Novosphingobium</taxon>
    </lineage>
</organism>
<dbReference type="NCBIfam" id="NF045579">
    <property type="entry name" value="rhamnoside_JR"/>
    <property type="match status" value="1"/>
</dbReference>
<evidence type="ECO:0000256" key="2">
    <source>
        <dbReference type="ARBA" id="ARBA00022801"/>
    </source>
</evidence>
<dbReference type="Pfam" id="PF17132">
    <property type="entry name" value="Glyco_hydro_106"/>
    <property type="match status" value="1"/>
</dbReference>
<evidence type="ECO:0000313" key="6">
    <source>
        <dbReference type="EMBL" id="SLK02966.1"/>
    </source>
</evidence>